<dbReference type="PANTHER" id="PTHR34595:SF7">
    <property type="entry name" value="SLL1039 PROTEIN"/>
    <property type="match status" value="1"/>
</dbReference>
<accession>A0A411E9D1</accession>
<dbReference type="InterPro" id="IPR007296">
    <property type="entry name" value="DUF403"/>
</dbReference>
<feature type="domain" description="DUF403" evidence="1">
    <location>
        <begin position="1"/>
        <end position="313"/>
    </location>
</feature>
<sequence>MLARVANNLFWMGRYIERSEHIARYMHVNYFSSLDAPNELSRSRQFVLNSMLRMIGDPEAKEGQELKEEEVLFKLALDPNHPYSIISNVKYTRENANSARDLISTDLYESINKFYHFVLKYPQDYFIKKGMYDFCINIIEMSSILRGKIRSTLLHDEVYAIILMGVNLERANQLIRIINSKYKDASISRGGYGDTFKNSFEWTTLLKSVESYDMMRRFYKKTPSSASTLEFLILNPNCPRSLMNSLNQIYTHIRVLDNSFRYNKNSTAFLVGRVRSEYQYKYIDEIEGSIEQFIEGMLQNLADIGTKMETEFFHY</sequence>
<dbReference type="Pfam" id="PF04168">
    <property type="entry name" value="Alpha-E"/>
    <property type="match status" value="1"/>
</dbReference>
<dbReference type="AlphaFoldDB" id="A0A411E9D1"/>
<dbReference type="OrthoDB" id="9803532at2"/>
<dbReference type="InterPro" id="IPR051680">
    <property type="entry name" value="ATP-dep_Glu-Cys_Ligase-2"/>
</dbReference>
<name>A0A411E9D1_9FLAO</name>
<dbReference type="EMBL" id="CP035544">
    <property type="protein sequence ID" value="QBA64292.1"/>
    <property type="molecule type" value="Genomic_DNA"/>
</dbReference>
<evidence type="ECO:0000313" key="2">
    <source>
        <dbReference type="EMBL" id="QBA64292.1"/>
    </source>
</evidence>
<dbReference type="Proteomes" id="UP000290889">
    <property type="component" value="Chromosome"/>
</dbReference>
<reference evidence="2 3" key="1">
    <citation type="submission" date="2019-01" db="EMBL/GenBank/DDBJ databases">
        <title>Muriicola soli sp. nov., isolated from soil.</title>
        <authorList>
            <person name="Kang H.J."/>
            <person name="Kim S.B."/>
        </authorList>
    </citation>
    <scope>NUCLEOTIDE SEQUENCE [LARGE SCALE GENOMIC DNA]</scope>
    <source>
        <strain evidence="2 3">MMS17-SY002</strain>
    </source>
</reference>
<evidence type="ECO:0000313" key="3">
    <source>
        <dbReference type="Proteomes" id="UP000290889"/>
    </source>
</evidence>
<evidence type="ECO:0000259" key="1">
    <source>
        <dbReference type="Pfam" id="PF04168"/>
    </source>
</evidence>
<protein>
    <submittedName>
        <fullName evidence="2">Alpha-E domain-containing protein</fullName>
    </submittedName>
</protein>
<dbReference type="KEGG" id="mur:EQY75_06970"/>
<gene>
    <name evidence="2" type="ORF">EQY75_06970</name>
</gene>
<organism evidence="2 3">
    <name type="scientific">Muriicola soli</name>
    <dbReference type="NCBI Taxonomy" id="2507538"/>
    <lineage>
        <taxon>Bacteria</taxon>
        <taxon>Pseudomonadati</taxon>
        <taxon>Bacteroidota</taxon>
        <taxon>Flavobacteriia</taxon>
        <taxon>Flavobacteriales</taxon>
        <taxon>Flavobacteriaceae</taxon>
        <taxon>Muriicola</taxon>
    </lineage>
</organism>
<keyword evidence="3" id="KW-1185">Reference proteome</keyword>
<dbReference type="PANTHER" id="PTHR34595">
    <property type="entry name" value="BLR5612 PROTEIN"/>
    <property type="match status" value="1"/>
</dbReference>
<dbReference type="RefSeq" id="WP_129604236.1">
    <property type="nucleotide sequence ID" value="NZ_CP035544.1"/>
</dbReference>
<proteinExistence type="predicted"/>